<proteinExistence type="predicted"/>
<protein>
    <submittedName>
        <fullName evidence="3">FeoA domain-containing protein</fullName>
    </submittedName>
</protein>
<reference evidence="3" key="2">
    <citation type="journal article" date="2021" name="PeerJ">
        <title>Extensive microbial diversity within the chicken gut microbiome revealed by metagenomics and culture.</title>
        <authorList>
            <person name="Gilroy R."/>
            <person name="Ravi A."/>
            <person name="Getino M."/>
            <person name="Pursley I."/>
            <person name="Horton D.L."/>
            <person name="Alikhan N.F."/>
            <person name="Baker D."/>
            <person name="Gharbi K."/>
            <person name="Hall N."/>
            <person name="Watson M."/>
            <person name="Adriaenssens E.M."/>
            <person name="Foster-Nyarko E."/>
            <person name="Jarju S."/>
            <person name="Secka A."/>
            <person name="Antonio M."/>
            <person name="Oren A."/>
            <person name="Chaudhuri R.R."/>
            <person name="La Ragione R."/>
            <person name="Hildebrand F."/>
            <person name="Pallen M.J."/>
        </authorList>
    </citation>
    <scope>NUCLEOTIDE SEQUENCE</scope>
    <source>
        <strain evidence="3">CHK190-19873</strain>
    </source>
</reference>
<dbReference type="SMART" id="SM00899">
    <property type="entry name" value="FeoA"/>
    <property type="match status" value="1"/>
</dbReference>
<evidence type="ECO:0000313" key="4">
    <source>
        <dbReference type="Proteomes" id="UP000823935"/>
    </source>
</evidence>
<dbReference type="InterPro" id="IPR053184">
    <property type="entry name" value="FeoA-like"/>
</dbReference>
<dbReference type="Proteomes" id="UP000823935">
    <property type="component" value="Unassembled WGS sequence"/>
</dbReference>
<dbReference type="SUPFAM" id="SSF50037">
    <property type="entry name" value="C-terminal domain of transcriptional repressors"/>
    <property type="match status" value="1"/>
</dbReference>
<keyword evidence="1" id="KW-0408">Iron</keyword>
<dbReference type="PANTHER" id="PTHR43151:SF1">
    <property type="entry name" value="SSR2333 PROTEIN"/>
    <property type="match status" value="1"/>
</dbReference>
<evidence type="ECO:0000259" key="2">
    <source>
        <dbReference type="SMART" id="SM00899"/>
    </source>
</evidence>
<evidence type="ECO:0000313" key="3">
    <source>
        <dbReference type="EMBL" id="HIS30878.1"/>
    </source>
</evidence>
<dbReference type="InterPro" id="IPR008988">
    <property type="entry name" value="Transcriptional_repressor_C"/>
</dbReference>
<name>A0A9D1ES22_9FIRM</name>
<dbReference type="EMBL" id="DVIQ01000024">
    <property type="protein sequence ID" value="HIS30878.1"/>
    <property type="molecule type" value="Genomic_DNA"/>
</dbReference>
<organism evidence="3 4">
    <name type="scientific">Candidatus Limivivens intestinipullorum</name>
    <dbReference type="NCBI Taxonomy" id="2840858"/>
    <lineage>
        <taxon>Bacteria</taxon>
        <taxon>Bacillati</taxon>
        <taxon>Bacillota</taxon>
        <taxon>Clostridia</taxon>
        <taxon>Lachnospirales</taxon>
        <taxon>Lachnospiraceae</taxon>
        <taxon>Lachnospiraceae incertae sedis</taxon>
        <taxon>Candidatus Limivivens</taxon>
    </lineage>
</organism>
<gene>
    <name evidence="3" type="ORF">IAB44_04905</name>
</gene>
<sequence>MTLDSGEIGRTYTVSQVSLPLSTGRRLEALGMTEGTKITVLNSKRHGPLIIRLRGSRFAIGRKIAENIRVKEETP</sequence>
<feature type="domain" description="Ferrous iron transporter FeoA-like" evidence="2">
    <location>
        <begin position="1"/>
        <end position="72"/>
    </location>
</feature>
<dbReference type="PANTHER" id="PTHR43151">
    <property type="entry name" value="FEOA FAMILY PROTEIN"/>
    <property type="match status" value="1"/>
</dbReference>
<accession>A0A9D1ES22</accession>
<comment type="caution">
    <text evidence="3">The sequence shown here is derived from an EMBL/GenBank/DDBJ whole genome shotgun (WGS) entry which is preliminary data.</text>
</comment>
<dbReference type="InterPro" id="IPR007167">
    <property type="entry name" value="Fe-transptr_FeoA-like"/>
</dbReference>
<evidence type="ECO:0000256" key="1">
    <source>
        <dbReference type="ARBA" id="ARBA00023004"/>
    </source>
</evidence>
<dbReference type="AlphaFoldDB" id="A0A9D1ES22"/>
<reference evidence="3" key="1">
    <citation type="submission" date="2020-10" db="EMBL/GenBank/DDBJ databases">
        <authorList>
            <person name="Gilroy R."/>
        </authorList>
    </citation>
    <scope>NUCLEOTIDE SEQUENCE</scope>
    <source>
        <strain evidence="3">CHK190-19873</strain>
    </source>
</reference>
<dbReference type="InterPro" id="IPR038157">
    <property type="entry name" value="FeoA_core_dom"/>
</dbReference>
<dbReference type="Pfam" id="PF04023">
    <property type="entry name" value="FeoA"/>
    <property type="match status" value="1"/>
</dbReference>
<dbReference type="GO" id="GO:0046914">
    <property type="term" value="F:transition metal ion binding"/>
    <property type="evidence" value="ECO:0007669"/>
    <property type="project" value="InterPro"/>
</dbReference>
<dbReference type="Gene3D" id="2.30.30.90">
    <property type="match status" value="1"/>
</dbReference>